<name>A0A383TJG4_9LACT</name>
<dbReference type="GO" id="GO:0003677">
    <property type="term" value="F:DNA binding"/>
    <property type="evidence" value="ECO:0007669"/>
    <property type="project" value="InterPro"/>
</dbReference>
<dbReference type="AlphaFoldDB" id="A0A383TJG4"/>
<reference evidence="2" key="1">
    <citation type="submission" date="2018-05" db="EMBL/GenBank/DDBJ databases">
        <authorList>
            <person name="Strepis N."/>
        </authorList>
    </citation>
    <scope>NUCLEOTIDE SEQUENCE [LARGE SCALE GENOMIC DNA]</scope>
</reference>
<sequence length="94" mass="11221">MTPRPRRTYTDDFKNQMVLLYQNGKPRKDILAEYELTASAFDKWVRQSQSSGSFKEKDNRTPEQEEMIRLRKENERLRMENDILKQAALILGQK</sequence>
<dbReference type="Proteomes" id="UP000262072">
    <property type="component" value="Unassembled WGS sequence"/>
</dbReference>
<accession>A0A383TJG4</accession>
<dbReference type="InterPro" id="IPR009057">
    <property type="entry name" value="Homeodomain-like_sf"/>
</dbReference>
<dbReference type="Pfam" id="PF01527">
    <property type="entry name" value="HTH_Tnp_1"/>
    <property type="match status" value="1"/>
</dbReference>
<dbReference type="GO" id="GO:0006313">
    <property type="term" value="P:DNA transposition"/>
    <property type="evidence" value="ECO:0007669"/>
    <property type="project" value="InterPro"/>
</dbReference>
<dbReference type="Gene3D" id="1.10.10.60">
    <property type="entry name" value="Homeodomain-like"/>
    <property type="match status" value="1"/>
</dbReference>
<gene>
    <name evidence="1" type="ORF">TART1_2680</name>
</gene>
<evidence type="ECO:0000313" key="2">
    <source>
        <dbReference type="Proteomes" id="UP000262072"/>
    </source>
</evidence>
<dbReference type="SUPFAM" id="SSF46689">
    <property type="entry name" value="Homeodomain-like"/>
    <property type="match status" value="1"/>
</dbReference>
<dbReference type="EMBL" id="UNRR01000040">
    <property type="protein sequence ID" value="SYZ79804.1"/>
    <property type="molecule type" value="Genomic_DNA"/>
</dbReference>
<proteinExistence type="predicted"/>
<evidence type="ECO:0000313" key="1">
    <source>
        <dbReference type="EMBL" id="SYZ79804.1"/>
    </source>
</evidence>
<dbReference type="InterPro" id="IPR002514">
    <property type="entry name" value="Transposase_8"/>
</dbReference>
<organism evidence="1 2">
    <name type="scientific">Trichococcus shcherbakoviae</name>
    <dbReference type="NCBI Taxonomy" id="2094020"/>
    <lineage>
        <taxon>Bacteria</taxon>
        <taxon>Bacillati</taxon>
        <taxon>Bacillota</taxon>
        <taxon>Bacilli</taxon>
        <taxon>Lactobacillales</taxon>
        <taxon>Carnobacteriaceae</taxon>
        <taxon>Trichococcus</taxon>
    </lineage>
</organism>
<dbReference type="GO" id="GO:0004803">
    <property type="term" value="F:transposase activity"/>
    <property type="evidence" value="ECO:0007669"/>
    <property type="project" value="InterPro"/>
</dbReference>
<protein>
    <submittedName>
        <fullName evidence="1">Transposase</fullName>
    </submittedName>
</protein>